<organism evidence="3 4">
    <name type="scientific">Achromobacter pulmonis</name>
    <dbReference type="NCBI Taxonomy" id="1389932"/>
    <lineage>
        <taxon>Bacteria</taxon>
        <taxon>Pseudomonadati</taxon>
        <taxon>Pseudomonadota</taxon>
        <taxon>Betaproteobacteria</taxon>
        <taxon>Burkholderiales</taxon>
        <taxon>Alcaligenaceae</taxon>
        <taxon>Achromobacter</taxon>
    </lineage>
</organism>
<accession>A0A2N8KN10</accession>
<dbReference type="InterPro" id="IPR007712">
    <property type="entry name" value="RelE/ParE_toxin"/>
</dbReference>
<dbReference type="InterPro" id="IPR035093">
    <property type="entry name" value="RelE/ParE_toxin_dom_sf"/>
</dbReference>
<dbReference type="Gene3D" id="3.30.2310.20">
    <property type="entry name" value="RelE-like"/>
    <property type="match status" value="1"/>
</dbReference>
<name>A0A2N8KN10_9BURK</name>
<dbReference type="InterPro" id="IPR051803">
    <property type="entry name" value="TA_system_RelE-like_toxin"/>
</dbReference>
<dbReference type="AlphaFoldDB" id="A0A2N8KN10"/>
<gene>
    <name evidence="3" type="ORF">C1I89_00055</name>
</gene>
<dbReference type="EMBL" id="POQS01000001">
    <property type="protein sequence ID" value="PND34841.1"/>
    <property type="molecule type" value="Genomic_DNA"/>
</dbReference>
<comment type="caution">
    <text evidence="3">The sequence shown here is derived from an EMBL/GenBank/DDBJ whole genome shotgun (WGS) entry which is preliminary data.</text>
</comment>
<keyword evidence="4" id="KW-1185">Reference proteome</keyword>
<evidence type="ECO:0000313" key="3">
    <source>
        <dbReference type="EMBL" id="PND34841.1"/>
    </source>
</evidence>
<keyword evidence="2" id="KW-1277">Toxin-antitoxin system</keyword>
<evidence type="ECO:0000256" key="1">
    <source>
        <dbReference type="ARBA" id="ARBA00006226"/>
    </source>
</evidence>
<comment type="similarity">
    <text evidence="1">Belongs to the RelE toxin family.</text>
</comment>
<sequence length="96" mass="10906">MPQVIFAPAAIGDMQRLREFLRPKNPDAARRAGEAIRRGVQALGAHPRMGRLIEDLPEQYREWLIDFGDSGYVARYRLDGDTVTILAVRHQKEAGY</sequence>
<proteinExistence type="inferred from homology"/>
<evidence type="ECO:0000256" key="2">
    <source>
        <dbReference type="ARBA" id="ARBA00022649"/>
    </source>
</evidence>
<dbReference type="PANTHER" id="PTHR33755:SF7">
    <property type="entry name" value="TOXIN MODULE OF TOXIN-ANTITOXIN SYSTEM RELE_STBE FAMILY"/>
    <property type="match status" value="1"/>
</dbReference>
<protein>
    <submittedName>
        <fullName evidence="3">Type II toxin-antitoxin system RelE/ParE family toxin</fullName>
    </submittedName>
</protein>
<dbReference type="Pfam" id="PF05016">
    <property type="entry name" value="ParE_toxin"/>
    <property type="match status" value="1"/>
</dbReference>
<reference evidence="3 4" key="1">
    <citation type="submission" date="2018-01" db="EMBL/GenBank/DDBJ databases">
        <title>The draft genome of an aniline degradation strain ANB-1.</title>
        <authorList>
            <person name="Zhang L."/>
            <person name="Jiang J."/>
        </authorList>
    </citation>
    <scope>NUCLEOTIDE SEQUENCE [LARGE SCALE GENOMIC DNA]</scope>
    <source>
        <strain evidence="3 4">ANB-1</strain>
    </source>
</reference>
<dbReference type="Proteomes" id="UP000235994">
    <property type="component" value="Unassembled WGS sequence"/>
</dbReference>
<dbReference type="PANTHER" id="PTHR33755">
    <property type="entry name" value="TOXIN PARE1-RELATED"/>
    <property type="match status" value="1"/>
</dbReference>
<evidence type="ECO:0000313" key="4">
    <source>
        <dbReference type="Proteomes" id="UP000235994"/>
    </source>
</evidence>